<dbReference type="EMBL" id="KZ107841">
    <property type="protein sequence ID" value="OSS51023.1"/>
    <property type="molecule type" value="Genomic_DNA"/>
</dbReference>
<sequence>MASVYDPHHHVSSISARPAEPTLASSLIDSSTLDVSFDGLNRSSLLETSSHSSEVLRTGSGSLDDALGKTFQHGRVVAFSSETSSPRDDLTETLLVDCLTKDPQSEIAIIDTTGNFDVMGLYTRILRRLEKEPNLLPVAEQVENAGREEEKERVAAGILDRVRIMRVFDFVGMREAVGELRDGLEGRSKSNDEVIATVNADQKIDSPLPRKRTEVADSEDEDEELEKSDDEMLFDTETSTADPAPVPEPATSPPTQAKQHHSPIPPIQSRIKAILVDNLAHVLNPVLKKDAVSANTLATTFLTALSDLTHSHSLHTILLNPCTAPRAVSPSRQAVIHSAPQQQGMSVSQQSYTPQPPPPPSIFSSNAAVPALMNLLGRFTDTHVLLMMMPRKKMDARVYYADTEGRERGKRRGVEMVGVIEIVADRWGDRVGAWEAFDTRSFGRLKGV</sequence>
<keyword evidence="5" id="KW-1185">Reference proteome</keyword>
<dbReference type="GO" id="GO:0003697">
    <property type="term" value="F:single-stranded DNA binding"/>
    <property type="evidence" value="ECO:0007669"/>
    <property type="project" value="TreeGrafter"/>
</dbReference>
<dbReference type="GO" id="GO:0033063">
    <property type="term" value="C:Rad51B-Rad51C-Rad51D-XRCC2 complex"/>
    <property type="evidence" value="ECO:0007669"/>
    <property type="project" value="TreeGrafter"/>
</dbReference>
<dbReference type="PANTHER" id="PTHR46457:SF1">
    <property type="entry name" value="DNA REPAIR PROTEIN RAD51 HOMOLOG 4"/>
    <property type="match status" value="1"/>
</dbReference>
<dbReference type="GO" id="GO:0005657">
    <property type="term" value="C:replication fork"/>
    <property type="evidence" value="ECO:0007669"/>
    <property type="project" value="TreeGrafter"/>
</dbReference>
<dbReference type="PANTHER" id="PTHR46457">
    <property type="entry name" value="DNA REPAIR PROTEIN RAD51 HOMOLOG 4"/>
    <property type="match status" value="1"/>
</dbReference>
<dbReference type="STRING" id="105696.A0A1Y2M4N7"/>
<feature type="compositionally biased region" description="Acidic residues" evidence="3">
    <location>
        <begin position="216"/>
        <end position="234"/>
    </location>
</feature>
<evidence type="ECO:0000313" key="4">
    <source>
        <dbReference type="EMBL" id="OSS51023.1"/>
    </source>
</evidence>
<evidence type="ECO:0000256" key="1">
    <source>
        <dbReference type="ARBA" id="ARBA00004123"/>
    </source>
</evidence>
<dbReference type="InterPro" id="IPR051988">
    <property type="entry name" value="HRR_RAD51_Paralog"/>
</dbReference>
<evidence type="ECO:0000256" key="2">
    <source>
        <dbReference type="ARBA" id="ARBA00023242"/>
    </source>
</evidence>
<dbReference type="GO" id="GO:0008094">
    <property type="term" value="F:ATP-dependent activity, acting on DNA"/>
    <property type="evidence" value="ECO:0007669"/>
    <property type="project" value="TreeGrafter"/>
</dbReference>
<dbReference type="GO" id="GO:0005815">
    <property type="term" value="C:microtubule organizing center"/>
    <property type="evidence" value="ECO:0007669"/>
    <property type="project" value="TreeGrafter"/>
</dbReference>
<dbReference type="Gene3D" id="3.40.50.300">
    <property type="entry name" value="P-loop containing nucleotide triphosphate hydrolases"/>
    <property type="match status" value="1"/>
</dbReference>
<dbReference type="GO" id="GO:0007131">
    <property type="term" value="P:reciprocal meiotic recombination"/>
    <property type="evidence" value="ECO:0007669"/>
    <property type="project" value="TreeGrafter"/>
</dbReference>
<dbReference type="AlphaFoldDB" id="A0A1Y2M4N7"/>
<protein>
    <recommendedName>
        <fullName evidence="6">DNA recombination and repair protein Rad51-like C-terminal domain-containing protein</fullName>
    </recommendedName>
</protein>
<dbReference type="OMA" id="YGVVHCI"/>
<gene>
    <name evidence="4" type="ORF">B5807_04232</name>
</gene>
<dbReference type="InParanoid" id="A0A1Y2M4N7"/>
<evidence type="ECO:0000256" key="3">
    <source>
        <dbReference type="SAM" id="MobiDB-lite"/>
    </source>
</evidence>
<organism evidence="4 5">
    <name type="scientific">Epicoccum nigrum</name>
    <name type="common">Soil fungus</name>
    <name type="synonym">Epicoccum purpurascens</name>
    <dbReference type="NCBI Taxonomy" id="105696"/>
    <lineage>
        <taxon>Eukaryota</taxon>
        <taxon>Fungi</taxon>
        <taxon>Dikarya</taxon>
        <taxon>Ascomycota</taxon>
        <taxon>Pezizomycotina</taxon>
        <taxon>Dothideomycetes</taxon>
        <taxon>Pleosporomycetidae</taxon>
        <taxon>Pleosporales</taxon>
        <taxon>Pleosporineae</taxon>
        <taxon>Didymellaceae</taxon>
        <taxon>Epicoccum</taxon>
    </lineage>
</organism>
<dbReference type="GO" id="GO:0000400">
    <property type="term" value="F:four-way junction DNA binding"/>
    <property type="evidence" value="ECO:0007669"/>
    <property type="project" value="TreeGrafter"/>
</dbReference>
<proteinExistence type="predicted"/>
<dbReference type="GO" id="GO:0000724">
    <property type="term" value="P:double-strand break repair via homologous recombination"/>
    <property type="evidence" value="ECO:0007669"/>
    <property type="project" value="TreeGrafter"/>
</dbReference>
<feature type="region of interest" description="Disordered" evidence="3">
    <location>
        <begin position="193"/>
        <end position="263"/>
    </location>
</feature>
<name>A0A1Y2M4N7_EPING</name>
<dbReference type="GO" id="GO:0000723">
    <property type="term" value="P:telomere maintenance"/>
    <property type="evidence" value="ECO:0007669"/>
    <property type="project" value="TreeGrafter"/>
</dbReference>
<dbReference type="Proteomes" id="UP000193240">
    <property type="component" value="Unassembled WGS sequence"/>
</dbReference>
<feature type="region of interest" description="Disordered" evidence="3">
    <location>
        <begin position="329"/>
        <end position="358"/>
    </location>
</feature>
<accession>A0A1Y2M4N7</accession>
<dbReference type="InterPro" id="IPR027417">
    <property type="entry name" value="P-loop_NTPase"/>
</dbReference>
<comment type="subcellular location">
    <subcellularLocation>
        <location evidence="1">Nucleus</location>
    </subcellularLocation>
</comment>
<keyword evidence="2" id="KW-0539">Nucleus</keyword>
<evidence type="ECO:0008006" key="6">
    <source>
        <dbReference type="Google" id="ProtNLM"/>
    </source>
</evidence>
<evidence type="ECO:0000313" key="5">
    <source>
        <dbReference type="Proteomes" id="UP000193240"/>
    </source>
</evidence>
<dbReference type="GO" id="GO:0042148">
    <property type="term" value="P:DNA strand invasion"/>
    <property type="evidence" value="ECO:0007669"/>
    <property type="project" value="TreeGrafter"/>
</dbReference>
<reference evidence="4 5" key="1">
    <citation type="journal article" date="2017" name="Genome Announc.">
        <title>Genome sequence of the saprophytic ascomycete Epicoccum nigrum ICMP 19927 strain isolated from New Zealand.</title>
        <authorList>
            <person name="Fokin M."/>
            <person name="Fleetwood D."/>
            <person name="Weir B.S."/>
            <person name="Villas-Boas S.G."/>
        </authorList>
    </citation>
    <scope>NUCLEOTIDE SEQUENCE [LARGE SCALE GENOMIC DNA]</scope>
    <source>
        <strain evidence="4 5">ICMP 19927</strain>
    </source>
</reference>